<keyword evidence="2" id="KW-1185">Reference proteome</keyword>
<dbReference type="InterPro" id="IPR045809">
    <property type="entry name" value="MobI"/>
</dbReference>
<organism evidence="1 2">
    <name type="scientific">Acidihalobacter yilgarnensis</name>
    <dbReference type="NCBI Taxonomy" id="2819280"/>
    <lineage>
        <taxon>Bacteria</taxon>
        <taxon>Pseudomonadati</taxon>
        <taxon>Pseudomonadota</taxon>
        <taxon>Gammaproteobacteria</taxon>
        <taxon>Chromatiales</taxon>
        <taxon>Ectothiorhodospiraceae</taxon>
        <taxon>Acidihalobacter</taxon>
    </lineage>
</organism>
<accession>A0A1D8IN06</accession>
<dbReference type="Pfam" id="PF19456">
    <property type="entry name" value="MobI"/>
    <property type="match status" value="1"/>
</dbReference>
<gene>
    <name evidence="1" type="ORF">BI364_07325</name>
</gene>
<evidence type="ECO:0000313" key="1">
    <source>
        <dbReference type="EMBL" id="AOU97801.1"/>
    </source>
</evidence>
<sequence length="153" mass="18027">MTQVDESIGAYLSMSVEAMQARAQRLCDEFNERRKVRRQDGLWSDLEVRVRTESGLAVEWYYRAWHAKERRASMGGRRYRRVHLTKRRVIFHAQDWERDEVKQVRDQLDVLKESVKALRRTERMLSAQALAGDEADMLAGFRASARERINDKG</sequence>
<name>A0A1D8IN06_9GAMM</name>
<dbReference type="AlphaFoldDB" id="A0A1D8IN06"/>
<proteinExistence type="predicted"/>
<dbReference type="EMBL" id="CP017415">
    <property type="protein sequence ID" value="AOU97801.1"/>
    <property type="molecule type" value="Genomic_DNA"/>
</dbReference>
<reference evidence="2" key="1">
    <citation type="submission" date="2016-09" db="EMBL/GenBank/DDBJ databases">
        <title>Acidihalobacter prosperus F5.</title>
        <authorList>
            <person name="Khaleque H.N."/>
            <person name="Ramsay J.P."/>
            <person name="Kaksonen A.H."/>
            <person name="Boxall N.J."/>
            <person name="Watkin E.L.J."/>
        </authorList>
    </citation>
    <scope>NUCLEOTIDE SEQUENCE [LARGE SCALE GENOMIC DNA]</scope>
    <source>
        <strain evidence="2">F5</strain>
    </source>
</reference>
<dbReference type="RefSeq" id="WP_070078185.1">
    <property type="nucleotide sequence ID" value="NZ_CP017415.1"/>
</dbReference>
<dbReference type="Proteomes" id="UP000095401">
    <property type="component" value="Chromosome"/>
</dbReference>
<evidence type="ECO:0000313" key="2">
    <source>
        <dbReference type="Proteomes" id="UP000095401"/>
    </source>
</evidence>
<protein>
    <submittedName>
        <fullName evidence="1">Uncharacterized protein</fullName>
    </submittedName>
</protein>
<dbReference type="KEGG" id="aprs:BI364_07325"/>